<dbReference type="RefSeq" id="WP_244595328.1">
    <property type="nucleotide sequence ID" value="NZ_KL446932.1"/>
</dbReference>
<sequence length="78" mass="9236">MIILLKAMAELSRLRILALFVPRRFKRIKLYIYFLPVATACITVFTFYYTKAQLIECYQKGGGIYFKLCHDCFGKDIW</sequence>
<protein>
    <submittedName>
        <fullName evidence="2">Uncharacterized protein</fullName>
    </submittedName>
</protein>
<evidence type="ECO:0000313" key="3">
    <source>
        <dbReference type="Proteomes" id="UP000027143"/>
    </source>
</evidence>
<keyword evidence="3" id="KW-1185">Reference proteome</keyword>
<evidence type="ECO:0000313" key="2">
    <source>
        <dbReference type="EMBL" id="KEC66054.1"/>
    </source>
</evidence>
<comment type="caution">
    <text evidence="2">The sequence shown here is derived from an EMBL/GenBank/DDBJ whole genome shotgun (WGS) entry which is preliminary data.</text>
</comment>
<keyword evidence="1" id="KW-0812">Transmembrane</keyword>
<dbReference type="Proteomes" id="UP000027143">
    <property type="component" value="Unassembled WGS sequence"/>
</dbReference>
<keyword evidence="1" id="KW-0472">Membrane</keyword>
<gene>
    <name evidence="2" type="ORF">O7U_00585</name>
</gene>
<accession>A0ABR4SPH7</accession>
<reference evidence="2 3" key="1">
    <citation type="submission" date="2012-04" db="EMBL/GenBank/DDBJ databases">
        <title>The Genome Sequence of Bartonella quintana JK 68.</title>
        <authorList>
            <consortium name="The Broad Institute Genome Sequencing Platform"/>
            <consortium name="The Broad Institute Genome Sequencing Center for Infectious Disease"/>
            <person name="Feldgarden M."/>
            <person name="Kirby J."/>
            <person name="Kosoy M."/>
            <person name="Birtles R."/>
            <person name="Probert W.S."/>
            <person name="Chiaraviglio L."/>
            <person name="Walker B."/>
            <person name="Young S.K."/>
            <person name="Zeng Q."/>
            <person name="Gargeya S."/>
            <person name="Fitzgerald M."/>
            <person name="Haas B."/>
            <person name="Abouelleil A."/>
            <person name="Alvarado L."/>
            <person name="Arachchi H.M."/>
            <person name="Berlin A.M."/>
            <person name="Chapman S.B."/>
            <person name="Goldberg J."/>
            <person name="Griggs A."/>
            <person name="Gujja S."/>
            <person name="Hansen M."/>
            <person name="Howarth C."/>
            <person name="Imamovic A."/>
            <person name="Larimer J."/>
            <person name="McCowen C."/>
            <person name="Montmayeur A."/>
            <person name="Murphy C."/>
            <person name="Neiman D."/>
            <person name="Pearson M."/>
            <person name="Priest M."/>
            <person name="Roberts A."/>
            <person name="Saif S."/>
            <person name="Shea T."/>
            <person name="Sisk P."/>
            <person name="Sykes S."/>
            <person name="Wortman J."/>
            <person name="Nusbaum C."/>
            <person name="Birren B."/>
        </authorList>
    </citation>
    <scope>NUCLEOTIDE SEQUENCE [LARGE SCALE GENOMIC DNA]</scope>
    <source>
        <strain evidence="2 3">JK 68</strain>
    </source>
</reference>
<keyword evidence="1" id="KW-1133">Transmembrane helix</keyword>
<name>A0ABR4SPH7_BARQI</name>
<organism evidence="2 3">
    <name type="scientific">Bartonella quintana JK 68</name>
    <dbReference type="NCBI Taxonomy" id="1134503"/>
    <lineage>
        <taxon>Bacteria</taxon>
        <taxon>Pseudomonadati</taxon>
        <taxon>Pseudomonadota</taxon>
        <taxon>Alphaproteobacteria</taxon>
        <taxon>Hyphomicrobiales</taxon>
        <taxon>Bartonellaceae</taxon>
        <taxon>Bartonella</taxon>
    </lineage>
</organism>
<dbReference type="EMBL" id="AHPD01000007">
    <property type="protein sequence ID" value="KEC66054.1"/>
    <property type="molecule type" value="Genomic_DNA"/>
</dbReference>
<feature type="transmembrane region" description="Helical" evidence="1">
    <location>
        <begin position="30"/>
        <end position="49"/>
    </location>
</feature>
<evidence type="ECO:0000256" key="1">
    <source>
        <dbReference type="SAM" id="Phobius"/>
    </source>
</evidence>
<proteinExistence type="predicted"/>